<feature type="region of interest" description="Disordered" evidence="4">
    <location>
        <begin position="1"/>
        <end position="21"/>
    </location>
</feature>
<sequence length="237" mass="26195">MFFASSYQVSMPEPPSTMKQLLKSLSPKHVFHGLKKSRSVSKSHPPSFSSTSSFDSSSSDSSLRAGPKSKRAAAPPPRSRSDEWSSSDGDADLIKFDFVQAFRMIDHDGDGKITRVELESLLRRIGGKVSDEELAEMIGEIDRDGDGCISLEELETVGSVLEVAGAGEDDLREAFDFFDADHDGKITAEELRAVFVALGDERCTLEDCRRMIEGVDNNRDGFVCFADFARMMDLHQR</sequence>
<dbReference type="Proteomes" id="UP001153076">
    <property type="component" value="Unassembled WGS sequence"/>
</dbReference>
<keyword evidence="1" id="KW-0479">Metal-binding</keyword>
<dbReference type="PROSITE" id="PS50222">
    <property type="entry name" value="EF_HAND_2"/>
    <property type="match status" value="4"/>
</dbReference>
<dbReference type="InterPro" id="IPR002048">
    <property type="entry name" value="EF_hand_dom"/>
</dbReference>
<dbReference type="EMBL" id="JAKOGI010000557">
    <property type="protein sequence ID" value="KAJ8433166.1"/>
    <property type="molecule type" value="Genomic_DNA"/>
</dbReference>
<dbReference type="FunFam" id="1.10.238.10:FF:000178">
    <property type="entry name" value="Calmodulin-2 A"/>
    <property type="match status" value="1"/>
</dbReference>
<dbReference type="SUPFAM" id="SSF47473">
    <property type="entry name" value="EF-hand"/>
    <property type="match status" value="1"/>
</dbReference>
<dbReference type="PANTHER" id="PTHR10891">
    <property type="entry name" value="EF-HAND CALCIUM-BINDING DOMAIN CONTAINING PROTEIN"/>
    <property type="match status" value="1"/>
</dbReference>
<dbReference type="Gene3D" id="1.10.238.10">
    <property type="entry name" value="EF-hand"/>
    <property type="match status" value="2"/>
</dbReference>
<dbReference type="InterPro" id="IPR039647">
    <property type="entry name" value="EF_hand_pair_protein_CML-like"/>
</dbReference>
<dbReference type="OrthoDB" id="26525at2759"/>
<evidence type="ECO:0000256" key="3">
    <source>
        <dbReference type="ARBA" id="ARBA00022837"/>
    </source>
</evidence>
<evidence type="ECO:0000313" key="7">
    <source>
        <dbReference type="Proteomes" id="UP001153076"/>
    </source>
</evidence>
<comment type="caution">
    <text evidence="6">The sequence shown here is derived from an EMBL/GenBank/DDBJ whole genome shotgun (WGS) entry which is preliminary data.</text>
</comment>
<evidence type="ECO:0000313" key="6">
    <source>
        <dbReference type="EMBL" id="KAJ8433166.1"/>
    </source>
</evidence>
<dbReference type="SMART" id="SM00054">
    <property type="entry name" value="EFh"/>
    <property type="match status" value="4"/>
</dbReference>
<dbReference type="PROSITE" id="PS00018">
    <property type="entry name" value="EF_HAND_1"/>
    <property type="match status" value="4"/>
</dbReference>
<keyword evidence="2" id="KW-0677">Repeat</keyword>
<gene>
    <name evidence="6" type="ORF">Cgig2_007130</name>
</gene>
<dbReference type="CDD" id="cd00051">
    <property type="entry name" value="EFh"/>
    <property type="match status" value="2"/>
</dbReference>
<dbReference type="InterPro" id="IPR011992">
    <property type="entry name" value="EF-hand-dom_pair"/>
</dbReference>
<feature type="domain" description="EF-hand" evidence="5">
    <location>
        <begin position="166"/>
        <end position="201"/>
    </location>
</feature>
<feature type="region of interest" description="Disordered" evidence="4">
    <location>
        <begin position="33"/>
        <end position="87"/>
    </location>
</feature>
<proteinExistence type="predicted"/>
<keyword evidence="3" id="KW-0106">Calcium</keyword>
<reference evidence="6" key="1">
    <citation type="submission" date="2022-04" db="EMBL/GenBank/DDBJ databases">
        <title>Carnegiea gigantea Genome sequencing and assembly v2.</title>
        <authorList>
            <person name="Copetti D."/>
            <person name="Sanderson M.J."/>
            <person name="Burquez A."/>
            <person name="Wojciechowski M.F."/>
        </authorList>
    </citation>
    <scope>NUCLEOTIDE SEQUENCE</scope>
    <source>
        <strain evidence="6">SGP5-SGP5p</strain>
        <tissue evidence="6">Aerial part</tissue>
    </source>
</reference>
<organism evidence="6 7">
    <name type="scientific">Carnegiea gigantea</name>
    <dbReference type="NCBI Taxonomy" id="171969"/>
    <lineage>
        <taxon>Eukaryota</taxon>
        <taxon>Viridiplantae</taxon>
        <taxon>Streptophyta</taxon>
        <taxon>Embryophyta</taxon>
        <taxon>Tracheophyta</taxon>
        <taxon>Spermatophyta</taxon>
        <taxon>Magnoliopsida</taxon>
        <taxon>eudicotyledons</taxon>
        <taxon>Gunneridae</taxon>
        <taxon>Pentapetalae</taxon>
        <taxon>Caryophyllales</taxon>
        <taxon>Cactineae</taxon>
        <taxon>Cactaceae</taxon>
        <taxon>Cactoideae</taxon>
        <taxon>Echinocereeae</taxon>
        <taxon>Carnegiea</taxon>
    </lineage>
</organism>
<keyword evidence="7" id="KW-1185">Reference proteome</keyword>
<feature type="domain" description="EF-hand" evidence="5">
    <location>
        <begin position="129"/>
        <end position="164"/>
    </location>
</feature>
<dbReference type="GO" id="GO:0043226">
    <property type="term" value="C:organelle"/>
    <property type="evidence" value="ECO:0007669"/>
    <property type="project" value="UniProtKB-ARBA"/>
</dbReference>
<evidence type="ECO:0000256" key="4">
    <source>
        <dbReference type="SAM" id="MobiDB-lite"/>
    </source>
</evidence>
<feature type="compositionally biased region" description="Low complexity" evidence="4">
    <location>
        <begin position="42"/>
        <end position="66"/>
    </location>
</feature>
<name>A0A9Q1JXH7_9CARY</name>
<protein>
    <recommendedName>
        <fullName evidence="5">EF-hand domain-containing protein</fullName>
    </recommendedName>
</protein>
<accession>A0A9Q1JXH7</accession>
<evidence type="ECO:0000256" key="1">
    <source>
        <dbReference type="ARBA" id="ARBA00022723"/>
    </source>
</evidence>
<dbReference type="AlphaFoldDB" id="A0A9Q1JXH7"/>
<dbReference type="InterPro" id="IPR018247">
    <property type="entry name" value="EF_Hand_1_Ca_BS"/>
</dbReference>
<feature type="domain" description="EF-hand" evidence="5">
    <location>
        <begin position="93"/>
        <end position="128"/>
    </location>
</feature>
<evidence type="ECO:0000256" key="2">
    <source>
        <dbReference type="ARBA" id="ARBA00022737"/>
    </source>
</evidence>
<feature type="domain" description="EF-hand" evidence="5">
    <location>
        <begin position="203"/>
        <end position="237"/>
    </location>
</feature>
<dbReference type="Pfam" id="PF13499">
    <property type="entry name" value="EF-hand_7"/>
    <property type="match status" value="2"/>
</dbReference>
<evidence type="ECO:0000259" key="5">
    <source>
        <dbReference type="PROSITE" id="PS50222"/>
    </source>
</evidence>
<dbReference type="GO" id="GO:0005509">
    <property type="term" value="F:calcium ion binding"/>
    <property type="evidence" value="ECO:0007669"/>
    <property type="project" value="InterPro"/>
</dbReference>